<gene>
    <name evidence="2" type="ORF">EA26_09445</name>
</gene>
<dbReference type="STRING" id="29495.EA26_09445"/>
<protein>
    <submittedName>
        <fullName evidence="2">Membrane protein</fullName>
    </submittedName>
</protein>
<keyword evidence="1" id="KW-0812">Transmembrane</keyword>
<keyword evidence="3" id="KW-1185">Reference proteome</keyword>
<organism evidence="2 3">
    <name type="scientific">Vibrio navarrensis</name>
    <dbReference type="NCBI Taxonomy" id="29495"/>
    <lineage>
        <taxon>Bacteria</taxon>
        <taxon>Pseudomonadati</taxon>
        <taxon>Pseudomonadota</taxon>
        <taxon>Gammaproteobacteria</taxon>
        <taxon>Vibrionales</taxon>
        <taxon>Vibrionaceae</taxon>
        <taxon>Vibrio</taxon>
    </lineage>
</organism>
<reference evidence="2 3" key="1">
    <citation type="submission" date="2014-04" db="EMBL/GenBank/DDBJ databases">
        <title>Genome sequencing of Vibrio navarrensis strains.</title>
        <authorList>
            <person name="Gladney L.M."/>
            <person name="Katz L.S."/>
            <person name="Marino-Ramirez L."/>
            <person name="Jordan I.K."/>
        </authorList>
    </citation>
    <scope>NUCLEOTIDE SEQUENCE [LARGE SCALE GENOMIC DNA]</scope>
    <source>
        <strain evidence="2 3">ATCC 51183</strain>
    </source>
</reference>
<evidence type="ECO:0000256" key="1">
    <source>
        <dbReference type="SAM" id="Phobius"/>
    </source>
</evidence>
<dbReference type="GeneID" id="43683410"/>
<dbReference type="EMBL" id="JMCG01000001">
    <property type="protein sequence ID" value="KGK11521.1"/>
    <property type="molecule type" value="Genomic_DNA"/>
</dbReference>
<feature type="transmembrane region" description="Helical" evidence="1">
    <location>
        <begin position="69"/>
        <end position="92"/>
    </location>
</feature>
<keyword evidence="1" id="KW-1133">Transmembrane helix</keyword>
<dbReference type="AlphaFoldDB" id="A0A099LVS8"/>
<comment type="caution">
    <text evidence="2">The sequence shown here is derived from an EMBL/GenBank/DDBJ whole genome shotgun (WGS) entry which is preliminary data.</text>
</comment>
<evidence type="ECO:0000313" key="2">
    <source>
        <dbReference type="EMBL" id="KGK11521.1"/>
    </source>
</evidence>
<feature type="transmembrane region" description="Helical" evidence="1">
    <location>
        <begin position="30"/>
        <end position="48"/>
    </location>
</feature>
<feature type="transmembrane region" description="Helical" evidence="1">
    <location>
        <begin position="139"/>
        <end position="159"/>
    </location>
</feature>
<name>A0A099LVS8_9VIBR</name>
<proteinExistence type="predicted"/>
<feature type="transmembrane region" description="Helical" evidence="1">
    <location>
        <begin position="104"/>
        <end position="127"/>
    </location>
</feature>
<keyword evidence="1" id="KW-0472">Membrane</keyword>
<dbReference type="eggNOG" id="ENOG5031TIF">
    <property type="taxonomic scope" value="Bacteria"/>
</dbReference>
<sequence length="164" mass="18179">MDTMIGLQAILIGLGATLLMDGWSWIQRNVFGIASLNYALVARWILWIPKGKWMHRTILQTPKVAGEQLLGWLLHYAIGIAFAFLLICWAGKHWLADPSLNDAVVIGMATLCVPFLLIQPCLGFGVAASKTPMPWRTRVLSFITHLVYGTGLFISAEVLRWCAG</sequence>
<dbReference type="Pfam" id="PF11158">
    <property type="entry name" value="DUF2938"/>
    <property type="match status" value="1"/>
</dbReference>
<accession>A0A099LVS8</accession>
<dbReference type="RefSeq" id="WP_039427016.1">
    <property type="nucleotide sequence ID" value="NZ_CP061844.1"/>
</dbReference>
<dbReference type="Proteomes" id="UP000029994">
    <property type="component" value="Unassembled WGS sequence"/>
</dbReference>
<dbReference type="InterPro" id="IPR021329">
    <property type="entry name" value="DUF2938"/>
</dbReference>
<evidence type="ECO:0000313" key="3">
    <source>
        <dbReference type="Proteomes" id="UP000029994"/>
    </source>
</evidence>